<evidence type="ECO:0000256" key="1">
    <source>
        <dbReference type="SAM" id="Phobius"/>
    </source>
</evidence>
<feature type="transmembrane region" description="Helical" evidence="1">
    <location>
        <begin position="31"/>
        <end position="53"/>
    </location>
</feature>
<gene>
    <name evidence="2" type="ORF">SAMN05660649_04348</name>
</gene>
<keyword evidence="1" id="KW-1133">Transmembrane helix</keyword>
<sequence>MQSIWQESLAVEKWLVAKFGWPFVLRLEDTLLFIGGVIIGASIMAWSFAYLILRVRDNWIKYHDKLQDSDFAALRVVGESEHAPVKGRPSIYIDGGTVTDVLDSFTSYWLLLLFPKRYTVFKSRRRAKYLIWLLWGLSIIFAILSFVLAMHISVIGYTATAK</sequence>
<organism evidence="2 3">
    <name type="scientific">Desulfotruncus arcticus DSM 17038</name>
    <dbReference type="NCBI Taxonomy" id="1121424"/>
    <lineage>
        <taxon>Bacteria</taxon>
        <taxon>Bacillati</taxon>
        <taxon>Bacillota</taxon>
        <taxon>Clostridia</taxon>
        <taxon>Eubacteriales</taxon>
        <taxon>Desulfallaceae</taxon>
        <taxon>Desulfotruncus</taxon>
    </lineage>
</organism>
<reference evidence="3" key="1">
    <citation type="submission" date="2016-10" db="EMBL/GenBank/DDBJ databases">
        <authorList>
            <person name="Varghese N."/>
            <person name="Submissions S."/>
        </authorList>
    </citation>
    <scope>NUCLEOTIDE SEQUENCE [LARGE SCALE GENOMIC DNA]</scope>
    <source>
        <strain evidence="3">DSM 17038</strain>
    </source>
</reference>
<keyword evidence="1" id="KW-0812">Transmembrane</keyword>
<dbReference type="Proteomes" id="UP000199337">
    <property type="component" value="Unassembled WGS sequence"/>
</dbReference>
<evidence type="ECO:0000313" key="3">
    <source>
        <dbReference type="Proteomes" id="UP000199337"/>
    </source>
</evidence>
<name>A0A1I2YBE6_9FIRM</name>
<proteinExistence type="predicted"/>
<evidence type="ECO:0000313" key="2">
    <source>
        <dbReference type="EMBL" id="SFH22687.1"/>
    </source>
</evidence>
<accession>A0A1I2YBE6</accession>
<keyword evidence="1" id="KW-0472">Membrane</keyword>
<dbReference type="AlphaFoldDB" id="A0A1I2YBE6"/>
<dbReference type="RefSeq" id="WP_092474304.1">
    <property type="nucleotide sequence ID" value="NZ_FOOX01000020.1"/>
</dbReference>
<protein>
    <submittedName>
        <fullName evidence="2">Uncharacterized protein</fullName>
    </submittedName>
</protein>
<dbReference type="EMBL" id="FOOX01000020">
    <property type="protein sequence ID" value="SFH22687.1"/>
    <property type="molecule type" value="Genomic_DNA"/>
</dbReference>
<feature type="transmembrane region" description="Helical" evidence="1">
    <location>
        <begin position="129"/>
        <end position="157"/>
    </location>
</feature>
<keyword evidence="3" id="KW-1185">Reference proteome</keyword>